<organism evidence="3 4">
    <name type="scientific">Trichogramma brassicae</name>
    <dbReference type="NCBI Taxonomy" id="86971"/>
    <lineage>
        <taxon>Eukaryota</taxon>
        <taxon>Metazoa</taxon>
        <taxon>Ecdysozoa</taxon>
        <taxon>Arthropoda</taxon>
        <taxon>Hexapoda</taxon>
        <taxon>Insecta</taxon>
        <taxon>Pterygota</taxon>
        <taxon>Neoptera</taxon>
        <taxon>Endopterygota</taxon>
        <taxon>Hymenoptera</taxon>
        <taxon>Apocrita</taxon>
        <taxon>Proctotrupomorpha</taxon>
        <taxon>Chalcidoidea</taxon>
        <taxon>Trichogrammatidae</taxon>
        <taxon>Trichogramma</taxon>
    </lineage>
</organism>
<dbReference type="Pfam" id="PF00078">
    <property type="entry name" value="RVT_1"/>
    <property type="match status" value="1"/>
</dbReference>
<feature type="compositionally biased region" description="Basic and acidic residues" evidence="1">
    <location>
        <begin position="884"/>
        <end position="895"/>
    </location>
</feature>
<proteinExistence type="predicted"/>
<dbReference type="Proteomes" id="UP000479190">
    <property type="component" value="Unassembled WGS sequence"/>
</dbReference>
<feature type="compositionally biased region" description="Polar residues" evidence="1">
    <location>
        <begin position="853"/>
        <end position="862"/>
    </location>
</feature>
<dbReference type="EMBL" id="CADCXV010000836">
    <property type="protein sequence ID" value="CAB0036920.1"/>
    <property type="molecule type" value="Genomic_DNA"/>
</dbReference>
<gene>
    <name evidence="3" type="ORF">TBRA_LOCUS8761</name>
</gene>
<dbReference type="InterPro" id="IPR005135">
    <property type="entry name" value="Endo/exonuclease/phosphatase"/>
</dbReference>
<reference evidence="3 4" key="1">
    <citation type="submission" date="2020-02" db="EMBL/GenBank/DDBJ databases">
        <authorList>
            <person name="Ferguson B K."/>
        </authorList>
    </citation>
    <scope>NUCLEOTIDE SEQUENCE [LARGE SCALE GENOMIC DNA]</scope>
</reference>
<evidence type="ECO:0000256" key="1">
    <source>
        <dbReference type="SAM" id="MobiDB-lite"/>
    </source>
</evidence>
<feature type="domain" description="Reverse transcriptase" evidence="2">
    <location>
        <begin position="507"/>
        <end position="788"/>
    </location>
</feature>
<name>A0A6H5IFH6_9HYME</name>
<dbReference type="InterPro" id="IPR052560">
    <property type="entry name" value="RdDP_mobile_element"/>
</dbReference>
<accession>A0A6H5IFH6</accession>
<feature type="region of interest" description="Disordered" evidence="1">
    <location>
        <begin position="1"/>
        <end position="32"/>
    </location>
</feature>
<dbReference type="Gene3D" id="3.60.10.10">
    <property type="entry name" value="Endonuclease/exonuclease/phosphatase"/>
    <property type="match status" value="1"/>
</dbReference>
<feature type="region of interest" description="Disordered" evidence="1">
    <location>
        <begin position="834"/>
        <end position="895"/>
    </location>
</feature>
<dbReference type="PANTHER" id="PTHR36688">
    <property type="entry name" value="ENDO/EXONUCLEASE/PHOSPHATASE DOMAIN-CONTAINING PROTEIN"/>
    <property type="match status" value="1"/>
</dbReference>
<dbReference type="Pfam" id="PF14529">
    <property type="entry name" value="Exo_endo_phos_2"/>
    <property type="match status" value="1"/>
</dbReference>
<dbReference type="InterPro" id="IPR000477">
    <property type="entry name" value="RT_dom"/>
</dbReference>
<feature type="compositionally biased region" description="Basic residues" evidence="1">
    <location>
        <begin position="842"/>
        <end position="852"/>
    </location>
</feature>
<keyword evidence="4" id="KW-1185">Reference proteome</keyword>
<evidence type="ECO:0000259" key="2">
    <source>
        <dbReference type="PROSITE" id="PS50878"/>
    </source>
</evidence>
<dbReference type="PANTHER" id="PTHR36688:SF2">
    <property type="entry name" value="ENDONUCLEASE_EXONUCLEASE_PHOSPHATASE DOMAIN-CONTAINING PROTEIN"/>
    <property type="match status" value="1"/>
</dbReference>
<dbReference type="InterPro" id="IPR036691">
    <property type="entry name" value="Endo/exonu/phosph_ase_sf"/>
</dbReference>
<dbReference type="CDD" id="cd01650">
    <property type="entry name" value="RT_nLTR_like"/>
    <property type="match status" value="1"/>
</dbReference>
<dbReference type="InterPro" id="IPR043502">
    <property type="entry name" value="DNA/RNA_pol_sf"/>
</dbReference>
<dbReference type="SUPFAM" id="SSF56672">
    <property type="entry name" value="DNA/RNA polymerases"/>
    <property type="match status" value="1"/>
</dbReference>
<protein>
    <recommendedName>
        <fullName evidence="2">Reverse transcriptase domain-containing protein</fullName>
    </recommendedName>
</protein>
<dbReference type="PROSITE" id="PS50878">
    <property type="entry name" value="RT_POL"/>
    <property type="match status" value="1"/>
</dbReference>
<dbReference type="SUPFAM" id="SSF56219">
    <property type="entry name" value="DNase I-like"/>
    <property type="match status" value="1"/>
</dbReference>
<dbReference type="AlphaFoldDB" id="A0A6H5IFH6"/>
<evidence type="ECO:0000313" key="4">
    <source>
        <dbReference type="Proteomes" id="UP000479190"/>
    </source>
</evidence>
<sequence length="895" mass="99839">MSGADEKLKPGWTTASSSKKRGRGSPDSNKIPIKRQSIIKDYWLNTVTISNKFGPLESEGTASDAEVQTVDDSTVENPSTSNTNKPPPIFAHGGSAILIRSGIKHYQDSKFCEDYLQATTVVTEDAHGRIAFSAVYSPPKHSISEEMYCAYFDRLGDRFVTGGDFNAKHPWWGSRLQVPNPKGRTLYSVITGRKYFTVSTGEPTYWPTDRNKTPDLIDFAVISGLNSNDFYASSCFDLSSDHSPVLIHISSQLLNNQVKSPIFNKLTDWATYREHLNSLINCNIPLKTNTDIDAAALNLNSHILTAIKKSTPHISTHTNSYSVPRYITKMILEKRKLRRIWQLTRTQSAKSALNHATRELTKSLDEYKNNCIQSYLKELSPGKSTDYSLWKATKKLKRPKQHSSPIVNQDGVWARSDDEKALEFAQYYAGVFKPLEAVISDEDERRLLEPKNRSDQDNFGRVGCEEVVSIIGSLKEKKAPGWDGIGGKLVKELPPKAIRYLSVLINACYRLCYFPNAWKRAQLIVIPKPGKDPTQVNSYRPISLLPVFSKIAERTIQTRLNQAIAANSLIPEHQFGFRSKHATAEQVNRLTTEIRASFENKTYCNAVFLDVSQAFDRVWHKGLIFKLKALLPIKLSSLLESYLCGRTFQVKVGDSITDLYPCEAGVPQGSVLGPTLYLLFTADFPVARNVFIATYADDTAVLTSSRCHNEASRSLQNHLDKVSEWCDNWRIKINETKSNHITFTLRKYTCPPVYLKGASIPSSGSGQVPGDSSGSKTHLAAPYLGQTVEYVEQAAFASKHGKRAQVHLPDKTTKGRAESTGTEHVGRTELRVKCDGNGCQKSNRRAPRRKNKMSSQSSNMHTVTAEIHAPPNSDPDQIMTVPDHASDHSEGEMIG</sequence>
<evidence type="ECO:0000313" key="3">
    <source>
        <dbReference type="EMBL" id="CAB0036920.1"/>
    </source>
</evidence>
<dbReference type="GO" id="GO:0003824">
    <property type="term" value="F:catalytic activity"/>
    <property type="evidence" value="ECO:0007669"/>
    <property type="project" value="InterPro"/>
</dbReference>
<dbReference type="OrthoDB" id="7698997at2759"/>
<feature type="region of interest" description="Disordered" evidence="1">
    <location>
        <begin position="56"/>
        <end position="89"/>
    </location>
</feature>
<dbReference type="GO" id="GO:0071897">
    <property type="term" value="P:DNA biosynthetic process"/>
    <property type="evidence" value="ECO:0007669"/>
    <property type="project" value="UniProtKB-ARBA"/>
</dbReference>